<protein>
    <submittedName>
        <fullName evidence="2">Uncharacterized protein</fullName>
    </submittedName>
</protein>
<evidence type="ECO:0000313" key="3">
    <source>
        <dbReference type="Proteomes" id="UP000828390"/>
    </source>
</evidence>
<comment type="caution">
    <text evidence="2">The sequence shown here is derived from an EMBL/GenBank/DDBJ whole genome shotgun (WGS) entry which is preliminary data.</text>
</comment>
<keyword evidence="3" id="KW-1185">Reference proteome</keyword>
<dbReference type="OrthoDB" id="6265224at2759"/>
<sequence>MLPIALQGSQSQHKAYSRPGMPPRFQKQHSGGDQQGVTSPRSQPPHSPQSSQATPTSPQPHPGAQMRPGQGPPTSWGAPYWNPMQQFMGYGPRPPMDMQGMHMYPGMPPRRTRTDSHGSGTESQEERDSRAASYQQQQQQQYEEAMR</sequence>
<dbReference type="Proteomes" id="UP000828390">
    <property type="component" value="Unassembled WGS sequence"/>
</dbReference>
<name>A0A9D4FW59_DREPO</name>
<evidence type="ECO:0000313" key="2">
    <source>
        <dbReference type="EMBL" id="KAH3805557.1"/>
    </source>
</evidence>
<feature type="region of interest" description="Disordered" evidence="1">
    <location>
        <begin position="1"/>
        <end position="147"/>
    </location>
</feature>
<organism evidence="2 3">
    <name type="scientific">Dreissena polymorpha</name>
    <name type="common">Zebra mussel</name>
    <name type="synonym">Mytilus polymorpha</name>
    <dbReference type="NCBI Taxonomy" id="45954"/>
    <lineage>
        <taxon>Eukaryota</taxon>
        <taxon>Metazoa</taxon>
        <taxon>Spiralia</taxon>
        <taxon>Lophotrochozoa</taxon>
        <taxon>Mollusca</taxon>
        <taxon>Bivalvia</taxon>
        <taxon>Autobranchia</taxon>
        <taxon>Heteroconchia</taxon>
        <taxon>Euheterodonta</taxon>
        <taxon>Imparidentia</taxon>
        <taxon>Neoheterodontei</taxon>
        <taxon>Myida</taxon>
        <taxon>Dreissenoidea</taxon>
        <taxon>Dreissenidae</taxon>
        <taxon>Dreissena</taxon>
    </lineage>
</organism>
<evidence type="ECO:0000256" key="1">
    <source>
        <dbReference type="SAM" id="MobiDB-lite"/>
    </source>
</evidence>
<reference evidence="2" key="1">
    <citation type="journal article" date="2019" name="bioRxiv">
        <title>The Genome of the Zebra Mussel, Dreissena polymorpha: A Resource for Invasive Species Research.</title>
        <authorList>
            <person name="McCartney M.A."/>
            <person name="Auch B."/>
            <person name="Kono T."/>
            <person name="Mallez S."/>
            <person name="Zhang Y."/>
            <person name="Obille A."/>
            <person name="Becker A."/>
            <person name="Abrahante J.E."/>
            <person name="Garbe J."/>
            <person name="Badalamenti J.P."/>
            <person name="Herman A."/>
            <person name="Mangelson H."/>
            <person name="Liachko I."/>
            <person name="Sullivan S."/>
            <person name="Sone E.D."/>
            <person name="Koren S."/>
            <person name="Silverstein K.A.T."/>
            <person name="Beckman K.B."/>
            <person name="Gohl D.M."/>
        </authorList>
    </citation>
    <scope>NUCLEOTIDE SEQUENCE</scope>
    <source>
        <strain evidence="2">Duluth1</strain>
        <tissue evidence="2">Whole animal</tissue>
    </source>
</reference>
<gene>
    <name evidence="2" type="ORF">DPMN_133861</name>
</gene>
<accession>A0A9D4FW59</accession>
<dbReference type="EMBL" id="JAIWYP010000006">
    <property type="protein sequence ID" value="KAH3805557.1"/>
    <property type="molecule type" value="Genomic_DNA"/>
</dbReference>
<dbReference type="AlphaFoldDB" id="A0A9D4FW59"/>
<proteinExistence type="predicted"/>
<reference evidence="2" key="2">
    <citation type="submission" date="2020-11" db="EMBL/GenBank/DDBJ databases">
        <authorList>
            <person name="McCartney M.A."/>
            <person name="Auch B."/>
            <person name="Kono T."/>
            <person name="Mallez S."/>
            <person name="Becker A."/>
            <person name="Gohl D.M."/>
            <person name="Silverstein K.A.T."/>
            <person name="Koren S."/>
            <person name="Bechman K.B."/>
            <person name="Herman A."/>
            <person name="Abrahante J.E."/>
            <person name="Garbe J."/>
        </authorList>
    </citation>
    <scope>NUCLEOTIDE SEQUENCE</scope>
    <source>
        <strain evidence="2">Duluth1</strain>
        <tissue evidence="2">Whole animal</tissue>
    </source>
</reference>
<feature type="compositionally biased region" description="Polar residues" evidence="1">
    <location>
        <begin position="28"/>
        <end position="37"/>
    </location>
</feature>